<keyword evidence="4" id="KW-0133">Cell shape</keyword>
<sequence length="496" mass="55927">MLHIKGRKSSSQGIHPISFGLLSICLVLVSCFGHGSQELSEAERSAFGEYVNQLDSAVTGAWFDRMGVSADADSVLAYLRREVPRNGLDTTAFFVPEIAKDLEIVHQLLFDSVGMSINEVLPRLNAHLSKAYIRYATGQRYGFMKPRVFNHMDPKVGNPGIFARVFDYDPALPDTSVAAKKMTESDRLAFLVSSAPDTYIYKALLREMDKTTNADKRHQLAVNMERCRWQIEHPKDVKRQILVNIPAQQLWAIDVDSVLDMRICCGAVPTKTPLLHSAISYMQVNPEWVIPQNIVKTEVVHHAGDSAYFARNRYSVIDKESGDTLNVASVGANALLSGKLRISQKGGVGNSLGRIVFRSQNDFSIYLHDTNNRSAFQRDRRTLSHGCVRVQKPFELASFLLSDVDEWTLESLRISMDIPPVTDRGREWLHKHADAPHPYRLISYHAVKPHVPLYILYYTTFPNPKTGAIDYWPDLYGFDKVISKELKWISEGSSSR</sequence>
<evidence type="ECO:0000256" key="5">
    <source>
        <dbReference type="ARBA" id="ARBA00022984"/>
    </source>
</evidence>
<keyword evidence="5" id="KW-0573">Peptidoglycan synthesis</keyword>
<dbReference type="PANTHER" id="PTHR41533:SF2">
    <property type="entry name" value="BLR7131 PROTEIN"/>
    <property type="match status" value="1"/>
</dbReference>
<dbReference type="KEGG" id="pru:PRU_1410"/>
<dbReference type="HOGENOM" id="CLU_020360_3_1_10"/>
<evidence type="ECO:0000256" key="3">
    <source>
        <dbReference type="ARBA" id="ARBA00022679"/>
    </source>
</evidence>
<dbReference type="InterPro" id="IPR045380">
    <property type="entry name" value="LD_TPept_scaffold_dom"/>
</dbReference>
<dbReference type="CDD" id="cd16913">
    <property type="entry name" value="YkuD_like"/>
    <property type="match status" value="1"/>
</dbReference>
<dbReference type="UniPathway" id="UPA00219"/>
<dbReference type="AlphaFoldDB" id="D5ESW6"/>
<dbReference type="GO" id="GO:0016740">
    <property type="term" value="F:transferase activity"/>
    <property type="evidence" value="ECO:0007669"/>
    <property type="project" value="UniProtKB-KW"/>
</dbReference>
<protein>
    <submittedName>
        <fullName evidence="9">Lipoprotein</fullName>
    </submittedName>
</protein>
<keyword evidence="9" id="KW-0449">Lipoprotein</keyword>
<dbReference type="GO" id="GO:0004180">
    <property type="term" value="F:carboxypeptidase activity"/>
    <property type="evidence" value="ECO:0007669"/>
    <property type="project" value="UniProtKB-ARBA"/>
</dbReference>
<evidence type="ECO:0000256" key="2">
    <source>
        <dbReference type="ARBA" id="ARBA00005992"/>
    </source>
</evidence>
<dbReference type="STRING" id="264731.PRU_1410"/>
<keyword evidence="10" id="KW-1185">Reference proteome</keyword>
<dbReference type="InterPro" id="IPR038063">
    <property type="entry name" value="Transpep_catalytic_dom"/>
</dbReference>
<evidence type="ECO:0000259" key="7">
    <source>
        <dbReference type="Pfam" id="PF03734"/>
    </source>
</evidence>
<dbReference type="PROSITE" id="PS51257">
    <property type="entry name" value="PROKAR_LIPOPROTEIN"/>
    <property type="match status" value="1"/>
</dbReference>
<comment type="pathway">
    <text evidence="1">Cell wall biogenesis; peptidoglycan biosynthesis.</text>
</comment>
<dbReference type="GO" id="GO:0008360">
    <property type="term" value="P:regulation of cell shape"/>
    <property type="evidence" value="ECO:0007669"/>
    <property type="project" value="UniProtKB-KW"/>
</dbReference>
<evidence type="ECO:0000256" key="4">
    <source>
        <dbReference type="ARBA" id="ARBA00022960"/>
    </source>
</evidence>
<evidence type="ECO:0000313" key="9">
    <source>
        <dbReference type="EMBL" id="ADE82113.1"/>
    </source>
</evidence>
<dbReference type="Gene3D" id="2.40.440.10">
    <property type="entry name" value="L,D-transpeptidase catalytic domain-like"/>
    <property type="match status" value="1"/>
</dbReference>
<evidence type="ECO:0000259" key="8">
    <source>
        <dbReference type="Pfam" id="PF20142"/>
    </source>
</evidence>
<dbReference type="PANTHER" id="PTHR41533">
    <property type="entry name" value="L,D-TRANSPEPTIDASE HI_1667-RELATED"/>
    <property type="match status" value="1"/>
</dbReference>
<dbReference type="Pfam" id="PF20142">
    <property type="entry name" value="Scaffold"/>
    <property type="match status" value="1"/>
</dbReference>
<comment type="similarity">
    <text evidence="2">Belongs to the YkuD family.</text>
</comment>
<dbReference type="Proteomes" id="UP000000927">
    <property type="component" value="Chromosome"/>
</dbReference>
<organism evidence="9 10">
    <name type="scientific">Xylanibacter ruminicola (strain ATCC 19189 / DSM 19721 / CIP 105475 / JCM 8958 / 23)</name>
    <name type="common">Prevotella ruminicola</name>
    <dbReference type="NCBI Taxonomy" id="264731"/>
    <lineage>
        <taxon>Bacteria</taxon>
        <taxon>Pseudomonadati</taxon>
        <taxon>Bacteroidota</taxon>
        <taxon>Bacteroidia</taxon>
        <taxon>Bacteroidales</taxon>
        <taxon>Prevotellaceae</taxon>
        <taxon>Xylanibacter</taxon>
    </lineage>
</organism>
<dbReference type="InterPro" id="IPR052905">
    <property type="entry name" value="LD-transpeptidase_YkuD-like"/>
</dbReference>
<accession>D5ESW6</accession>
<keyword evidence="3" id="KW-0808">Transferase</keyword>
<feature type="domain" description="L,D-TPase catalytic" evidence="7">
    <location>
        <begin position="239"/>
        <end position="401"/>
    </location>
</feature>
<reference evidence="9 10" key="1">
    <citation type="journal article" date="2010" name="Microb. Ecol.">
        <title>Comparative genome analysis of Prevotella ruminicola and Prevotella bryantii: insights into their environmental niche.</title>
        <authorList>
            <consortium name="North American Consortium for Rumen Bacteria"/>
            <person name="Purushe J."/>
            <person name="Fouts D.E."/>
            <person name="Morrison M."/>
            <person name="White B.A."/>
            <person name="Mackie R.I."/>
            <person name="Coutinho P.M."/>
            <person name="Henrissat B."/>
            <person name="Nelson K.E."/>
        </authorList>
    </citation>
    <scope>NUCLEOTIDE SEQUENCE [LARGE SCALE GENOMIC DNA]</scope>
    <source>
        <strain evidence="10">ATCC 19189 / JCM 8958 / 23</strain>
    </source>
</reference>
<dbReference type="GO" id="GO:0009252">
    <property type="term" value="P:peptidoglycan biosynthetic process"/>
    <property type="evidence" value="ECO:0007669"/>
    <property type="project" value="UniProtKB-UniPathway"/>
</dbReference>
<dbReference type="eggNOG" id="COG2989">
    <property type="taxonomic scope" value="Bacteria"/>
</dbReference>
<dbReference type="SUPFAM" id="SSF141523">
    <property type="entry name" value="L,D-transpeptidase catalytic domain-like"/>
    <property type="match status" value="1"/>
</dbReference>
<dbReference type="EMBL" id="CP002006">
    <property type="protein sequence ID" value="ADE82113.1"/>
    <property type="molecule type" value="Genomic_DNA"/>
</dbReference>
<dbReference type="InterPro" id="IPR005490">
    <property type="entry name" value="LD_TPept_cat_dom"/>
</dbReference>
<dbReference type="Pfam" id="PF03734">
    <property type="entry name" value="YkuD"/>
    <property type="match status" value="1"/>
</dbReference>
<name>D5ESW6_XYLR2</name>
<dbReference type="GO" id="GO:0071555">
    <property type="term" value="P:cell wall organization"/>
    <property type="evidence" value="ECO:0007669"/>
    <property type="project" value="UniProtKB-KW"/>
</dbReference>
<feature type="domain" description="L,D-transpeptidase scaffold" evidence="8">
    <location>
        <begin position="61"/>
        <end position="207"/>
    </location>
</feature>
<proteinExistence type="inferred from homology"/>
<keyword evidence="6" id="KW-0961">Cell wall biogenesis/degradation</keyword>
<evidence type="ECO:0000313" key="10">
    <source>
        <dbReference type="Proteomes" id="UP000000927"/>
    </source>
</evidence>
<gene>
    <name evidence="9" type="ordered locus">PRU_1410</name>
</gene>
<evidence type="ECO:0000256" key="1">
    <source>
        <dbReference type="ARBA" id="ARBA00004752"/>
    </source>
</evidence>
<evidence type="ECO:0000256" key="6">
    <source>
        <dbReference type="ARBA" id="ARBA00023316"/>
    </source>
</evidence>